<sequence>MSCSSTLPVSTLPVSTLPASTSPTPSVPDAPEDYPWTGQAVRSALLLSTGIADLDPDGGVDAPAEQQDRPLVDVAAIEAGLAADGAAPLAERTLVVAVGSNQTPETIARKYARSGHDLHPATPFVRCTIHDLAVGHCAHISARGYIPAAPYRAQGERMELVATWFDDEQLAVVDETEPNYERIHLEQESFPVTLATGERPRHVDVYASVWGVLAHEHPIPLRHRQQEIFDELVALTGSELVRGDAAEICARLEAAPDALQTLVREHSLVAEDGLPRG</sequence>
<name>A0ABS4YLG7_9MICO</name>
<evidence type="ECO:0008006" key="4">
    <source>
        <dbReference type="Google" id="ProtNLM"/>
    </source>
</evidence>
<proteinExistence type="predicted"/>
<feature type="compositionally biased region" description="Low complexity" evidence="1">
    <location>
        <begin position="10"/>
        <end position="29"/>
    </location>
</feature>
<dbReference type="EMBL" id="JAGIOC010000001">
    <property type="protein sequence ID" value="MBP2409626.1"/>
    <property type="molecule type" value="Genomic_DNA"/>
</dbReference>
<dbReference type="RefSeq" id="WP_209891917.1">
    <property type="nucleotide sequence ID" value="NZ_BAAAJV010000006.1"/>
</dbReference>
<keyword evidence="3" id="KW-1185">Reference proteome</keyword>
<reference evidence="2 3" key="1">
    <citation type="submission" date="2021-03" db="EMBL/GenBank/DDBJ databases">
        <title>Sequencing the genomes of 1000 actinobacteria strains.</title>
        <authorList>
            <person name="Klenk H.-P."/>
        </authorList>
    </citation>
    <scope>NUCLEOTIDE SEQUENCE [LARGE SCALE GENOMIC DNA]</scope>
    <source>
        <strain evidence="2 3">DSM 14564</strain>
    </source>
</reference>
<dbReference type="Proteomes" id="UP000698222">
    <property type="component" value="Unassembled WGS sequence"/>
</dbReference>
<evidence type="ECO:0000313" key="3">
    <source>
        <dbReference type="Proteomes" id="UP000698222"/>
    </source>
</evidence>
<organism evidence="2 3">
    <name type="scientific">Brachybacterium fresconis</name>
    <dbReference type="NCBI Taxonomy" id="173363"/>
    <lineage>
        <taxon>Bacteria</taxon>
        <taxon>Bacillati</taxon>
        <taxon>Actinomycetota</taxon>
        <taxon>Actinomycetes</taxon>
        <taxon>Micrococcales</taxon>
        <taxon>Dermabacteraceae</taxon>
        <taxon>Brachybacterium</taxon>
    </lineage>
</organism>
<protein>
    <recommendedName>
        <fullName evidence="4">DUF4192 domain-containing protein</fullName>
    </recommendedName>
</protein>
<evidence type="ECO:0000256" key="1">
    <source>
        <dbReference type="SAM" id="MobiDB-lite"/>
    </source>
</evidence>
<accession>A0ABS4YLG7</accession>
<feature type="region of interest" description="Disordered" evidence="1">
    <location>
        <begin position="1"/>
        <end position="35"/>
    </location>
</feature>
<evidence type="ECO:0000313" key="2">
    <source>
        <dbReference type="EMBL" id="MBP2409626.1"/>
    </source>
</evidence>
<comment type="caution">
    <text evidence="2">The sequence shown here is derived from an EMBL/GenBank/DDBJ whole genome shotgun (WGS) entry which is preliminary data.</text>
</comment>
<gene>
    <name evidence="2" type="ORF">JOF44_002529</name>
</gene>